<proteinExistence type="predicted"/>
<organism evidence="1 2">
    <name type="scientific">Streptomyces noursei</name>
    <name type="common">Streptomyces albulus</name>
    <dbReference type="NCBI Taxonomy" id="1971"/>
    <lineage>
        <taxon>Bacteria</taxon>
        <taxon>Bacillati</taxon>
        <taxon>Actinomycetota</taxon>
        <taxon>Actinomycetes</taxon>
        <taxon>Kitasatosporales</taxon>
        <taxon>Streptomycetaceae</taxon>
        <taxon>Streptomyces</taxon>
    </lineage>
</organism>
<accession>A0A2N8PF46</accession>
<reference evidence="2" key="1">
    <citation type="submission" date="2015-09" db="EMBL/GenBank/DDBJ databases">
        <authorList>
            <person name="Graham D.E."/>
            <person name="Mahan K.M."/>
            <person name="Klingeman D.M."/>
            <person name="Fida T."/>
            <person name="Giannone R.J."/>
            <person name="Hettich R.L."/>
            <person name="Parry R.J."/>
            <person name="Spain J.C."/>
        </authorList>
    </citation>
    <scope>NUCLEOTIDE SEQUENCE [LARGE SCALE GENOMIC DNA]</scope>
    <source>
        <strain evidence="2">JCM 4701</strain>
    </source>
</reference>
<name>A0A2N8PF46_STRNR</name>
<dbReference type="EMBL" id="LJSN01000003">
    <property type="protein sequence ID" value="PNE39634.1"/>
    <property type="molecule type" value="Genomic_DNA"/>
</dbReference>
<evidence type="ECO:0000313" key="2">
    <source>
        <dbReference type="Proteomes" id="UP000236047"/>
    </source>
</evidence>
<dbReference type="AlphaFoldDB" id="A0A2N8PF46"/>
<sequence length="95" mass="9902">MALPGRNAGQPLHQSQMLRRLRAIGVKTRQGRNTALFALAQQLPAGQLAKMLGVHISVAVAWQRASGGDWMAYAAAVAARSATKARPSEGSAPGA</sequence>
<comment type="caution">
    <text evidence="1">The sequence shown here is derived from an EMBL/GenBank/DDBJ whole genome shotgun (WGS) entry which is preliminary data.</text>
</comment>
<protein>
    <submittedName>
        <fullName evidence="1">Uncharacterized protein</fullName>
    </submittedName>
</protein>
<keyword evidence="2" id="KW-1185">Reference proteome</keyword>
<evidence type="ECO:0000313" key="1">
    <source>
        <dbReference type="EMBL" id="PNE39634.1"/>
    </source>
</evidence>
<gene>
    <name evidence="1" type="ORF">AOB60_29090</name>
</gene>
<dbReference type="Proteomes" id="UP000236047">
    <property type="component" value="Unassembled WGS sequence"/>
</dbReference>